<evidence type="ECO:0000313" key="1">
    <source>
        <dbReference type="EMBL" id="MBX65646.1"/>
    </source>
</evidence>
<reference evidence="1" key="1">
    <citation type="submission" date="2018-02" db="EMBL/GenBank/DDBJ databases">
        <title>Rhizophora mucronata_Transcriptome.</title>
        <authorList>
            <person name="Meera S.P."/>
            <person name="Sreeshan A."/>
            <person name="Augustine A."/>
        </authorList>
    </citation>
    <scope>NUCLEOTIDE SEQUENCE</scope>
    <source>
        <tissue evidence="1">Leaf</tissue>
    </source>
</reference>
<organism evidence="1">
    <name type="scientific">Rhizophora mucronata</name>
    <name type="common">Asiatic mangrove</name>
    <dbReference type="NCBI Taxonomy" id="61149"/>
    <lineage>
        <taxon>Eukaryota</taxon>
        <taxon>Viridiplantae</taxon>
        <taxon>Streptophyta</taxon>
        <taxon>Embryophyta</taxon>
        <taxon>Tracheophyta</taxon>
        <taxon>Spermatophyta</taxon>
        <taxon>Magnoliopsida</taxon>
        <taxon>eudicotyledons</taxon>
        <taxon>Gunneridae</taxon>
        <taxon>Pentapetalae</taxon>
        <taxon>rosids</taxon>
        <taxon>fabids</taxon>
        <taxon>Malpighiales</taxon>
        <taxon>Rhizophoraceae</taxon>
        <taxon>Rhizophora</taxon>
    </lineage>
</organism>
<dbReference type="AlphaFoldDB" id="A0A2P2QFD2"/>
<name>A0A2P2QFD2_RHIMU</name>
<proteinExistence type="predicted"/>
<sequence>MNGLGKHGHIQHKTFQACKYKHGHEKCTHTHKSMQVQKCEEIVIGENVNQKAKTWNNQHMTVCLVKNLVFIHVMCGSHLLELCLIKMAIPPPVMFWHAITYFNPFFR</sequence>
<dbReference type="EMBL" id="GGEC01085162">
    <property type="protein sequence ID" value="MBX65646.1"/>
    <property type="molecule type" value="Transcribed_RNA"/>
</dbReference>
<protein>
    <submittedName>
        <fullName evidence="1">Uncharacterized protein</fullName>
    </submittedName>
</protein>
<accession>A0A2P2QFD2</accession>